<reference evidence="1" key="1">
    <citation type="submission" date="2018-05" db="EMBL/GenBank/DDBJ databases">
        <authorList>
            <person name="Lanie J.A."/>
            <person name="Ng W.-L."/>
            <person name="Kazmierczak K.M."/>
            <person name="Andrzejewski T.M."/>
            <person name="Davidsen T.M."/>
            <person name="Wayne K.J."/>
            <person name="Tettelin H."/>
            <person name="Glass J.I."/>
            <person name="Rusch D."/>
            <person name="Podicherti R."/>
            <person name="Tsui H.-C.T."/>
            <person name="Winkler M.E."/>
        </authorList>
    </citation>
    <scope>NUCLEOTIDE SEQUENCE</scope>
</reference>
<gene>
    <name evidence="1" type="ORF">METZ01_LOCUS393993</name>
</gene>
<proteinExistence type="predicted"/>
<accession>A0A382V3R3</accession>
<name>A0A382V3R3_9ZZZZ</name>
<dbReference type="EMBL" id="UINC01148959">
    <property type="protein sequence ID" value="SVD41139.1"/>
    <property type="molecule type" value="Genomic_DNA"/>
</dbReference>
<sequence length="82" mass="9640">MTSRYLGVFNPPDISEQGDELTVALQQRHNFRPDILSNELYGSSRLWWVFTFFNRDILRDPIWDFKAGTSIKVPSQDNISKY</sequence>
<evidence type="ECO:0000313" key="1">
    <source>
        <dbReference type="EMBL" id="SVD41139.1"/>
    </source>
</evidence>
<dbReference type="AlphaFoldDB" id="A0A382V3R3"/>
<protein>
    <submittedName>
        <fullName evidence="1">Uncharacterized protein</fullName>
    </submittedName>
</protein>
<organism evidence="1">
    <name type="scientific">marine metagenome</name>
    <dbReference type="NCBI Taxonomy" id="408172"/>
    <lineage>
        <taxon>unclassified sequences</taxon>
        <taxon>metagenomes</taxon>
        <taxon>ecological metagenomes</taxon>
    </lineage>
</organism>
<feature type="non-terminal residue" evidence="1">
    <location>
        <position position="82"/>
    </location>
</feature>